<accession>A0A2S0VU59</accession>
<feature type="transmembrane region" description="Helical" evidence="6">
    <location>
        <begin position="383"/>
        <end position="400"/>
    </location>
</feature>
<dbReference type="GO" id="GO:0008506">
    <property type="term" value="F:sucrose:proton symporter activity"/>
    <property type="evidence" value="ECO:0007669"/>
    <property type="project" value="TreeGrafter"/>
</dbReference>
<sequence>MLDMQRKLTKPFYMMLSLPSTAMGFALSIQIAALSWLLSTQHNLDIHQIGIVWAAGPVAGILGQVIIGFISDKVWFWNGRRRPFILIGGFFAAMSLLALPNIGVISDSLGLEGVMGIAILVALSLDLSVNISFNPTRSIIADVTEEGKPRTLGYTWMQTVSGTFGMLAYLIGAQVGNITLIYVGVFIVLAFSLIPPFFIEEPRELELKDETDEPESRKFDFMQLMKDIKPLWGFLGYSIYASYLHLSGVTVESNIGELIAFVITLFFVFETLATREEGKPKEEADHIGFKKILAAHSFSWIGVQTMFVFTYAFLQEKMPLMELIPESIANSGNAEAIKTETDMVLGQIISYSFAVLNFVGALLPAFVLGPLANKIGRIKTHSYALIIMAVAYGIIGFMGTTPTMMYLLMAVAGIGWASIISLPFAIMSERVEQGKMGLYMGLFNLSVVLPQLVVSLGISLFLNRVEDKSMIFMVCAVSLAISAIAWLVIKENPHGQPDPAGLSVGDNH</sequence>
<dbReference type="InterPro" id="IPR020846">
    <property type="entry name" value="MFS_dom"/>
</dbReference>
<dbReference type="Gene3D" id="1.20.1250.20">
    <property type="entry name" value="MFS general substrate transporter like domains"/>
    <property type="match status" value="2"/>
</dbReference>
<keyword evidence="2" id="KW-0813">Transport</keyword>
<dbReference type="PROSITE" id="PS50850">
    <property type="entry name" value="MFS"/>
    <property type="match status" value="1"/>
</dbReference>
<feature type="transmembrane region" description="Helical" evidence="6">
    <location>
        <begin position="470"/>
        <end position="489"/>
    </location>
</feature>
<dbReference type="InterPro" id="IPR011701">
    <property type="entry name" value="MFS"/>
</dbReference>
<keyword evidence="4 6" id="KW-1133">Transmembrane helix</keyword>
<dbReference type="EMBL" id="CP026604">
    <property type="protein sequence ID" value="AWB67756.1"/>
    <property type="molecule type" value="Genomic_DNA"/>
</dbReference>
<dbReference type="Proteomes" id="UP000244441">
    <property type="component" value="Chromosome"/>
</dbReference>
<feature type="transmembrane region" description="Helical" evidence="6">
    <location>
        <begin position="255"/>
        <end position="273"/>
    </location>
</feature>
<dbReference type="PANTHER" id="PTHR19432">
    <property type="entry name" value="SUGAR TRANSPORTER"/>
    <property type="match status" value="1"/>
</dbReference>
<dbReference type="SUPFAM" id="SSF103473">
    <property type="entry name" value="MFS general substrate transporter"/>
    <property type="match status" value="1"/>
</dbReference>
<evidence type="ECO:0000313" key="8">
    <source>
        <dbReference type="EMBL" id="AWB67756.1"/>
    </source>
</evidence>
<dbReference type="RefSeq" id="WP_108603825.1">
    <property type="nucleotide sequence ID" value="NZ_CP026604.1"/>
</dbReference>
<evidence type="ECO:0000256" key="6">
    <source>
        <dbReference type="SAM" id="Phobius"/>
    </source>
</evidence>
<feature type="transmembrane region" description="Helical" evidence="6">
    <location>
        <begin position="406"/>
        <end position="426"/>
    </location>
</feature>
<keyword evidence="5 6" id="KW-0472">Membrane</keyword>
<feature type="transmembrane region" description="Helical" evidence="6">
    <location>
        <begin position="178"/>
        <end position="199"/>
    </location>
</feature>
<evidence type="ECO:0000256" key="1">
    <source>
        <dbReference type="ARBA" id="ARBA00004141"/>
    </source>
</evidence>
<comment type="subcellular location">
    <subcellularLocation>
        <location evidence="1">Membrane</location>
        <topology evidence="1">Multi-pass membrane protein</topology>
    </subcellularLocation>
</comment>
<protein>
    <submittedName>
        <fullName evidence="8">MFS transporter</fullName>
    </submittedName>
</protein>
<feature type="transmembrane region" description="Helical" evidence="6">
    <location>
        <begin position="438"/>
        <end position="458"/>
    </location>
</feature>
<dbReference type="GO" id="GO:0016020">
    <property type="term" value="C:membrane"/>
    <property type="evidence" value="ECO:0007669"/>
    <property type="project" value="UniProtKB-SubCell"/>
</dbReference>
<evidence type="ECO:0000313" key="9">
    <source>
        <dbReference type="Proteomes" id="UP000244441"/>
    </source>
</evidence>
<feature type="transmembrane region" description="Helical" evidence="6">
    <location>
        <begin position="154"/>
        <end position="172"/>
    </location>
</feature>
<proteinExistence type="predicted"/>
<feature type="transmembrane region" description="Helical" evidence="6">
    <location>
        <begin position="12"/>
        <end position="38"/>
    </location>
</feature>
<evidence type="ECO:0000256" key="2">
    <source>
        <dbReference type="ARBA" id="ARBA00022448"/>
    </source>
</evidence>
<dbReference type="KEGG" id="cate:C2869_15535"/>
<dbReference type="AlphaFoldDB" id="A0A2S0VU59"/>
<evidence type="ECO:0000256" key="3">
    <source>
        <dbReference type="ARBA" id="ARBA00022692"/>
    </source>
</evidence>
<feature type="transmembrane region" description="Helical" evidence="6">
    <location>
        <begin position="114"/>
        <end position="133"/>
    </location>
</feature>
<feature type="transmembrane region" description="Helical" evidence="6">
    <location>
        <begin position="348"/>
        <end position="371"/>
    </location>
</feature>
<dbReference type="PANTHER" id="PTHR19432:SF35">
    <property type="entry name" value="SOLUTE CARRIER FAMILY 45 MEMBER 3 ISOFORM X1"/>
    <property type="match status" value="1"/>
</dbReference>
<dbReference type="OrthoDB" id="7584869at2"/>
<evidence type="ECO:0000256" key="4">
    <source>
        <dbReference type="ARBA" id="ARBA00022989"/>
    </source>
</evidence>
<organism evidence="8 9">
    <name type="scientific">Saccharobesus litoralis</name>
    <dbReference type="NCBI Taxonomy" id="2172099"/>
    <lineage>
        <taxon>Bacteria</taxon>
        <taxon>Pseudomonadati</taxon>
        <taxon>Pseudomonadota</taxon>
        <taxon>Gammaproteobacteria</taxon>
        <taxon>Alteromonadales</taxon>
        <taxon>Alteromonadaceae</taxon>
        <taxon>Saccharobesus</taxon>
    </lineage>
</organism>
<evidence type="ECO:0000259" key="7">
    <source>
        <dbReference type="PROSITE" id="PS50850"/>
    </source>
</evidence>
<feature type="transmembrane region" description="Helical" evidence="6">
    <location>
        <begin position="83"/>
        <end position="102"/>
    </location>
</feature>
<evidence type="ECO:0000256" key="5">
    <source>
        <dbReference type="ARBA" id="ARBA00023136"/>
    </source>
</evidence>
<name>A0A2S0VU59_9ALTE</name>
<feature type="transmembrane region" description="Helical" evidence="6">
    <location>
        <begin position="231"/>
        <end position="249"/>
    </location>
</feature>
<dbReference type="InterPro" id="IPR036259">
    <property type="entry name" value="MFS_trans_sf"/>
</dbReference>
<feature type="transmembrane region" description="Helical" evidence="6">
    <location>
        <begin position="293"/>
        <end position="314"/>
    </location>
</feature>
<gene>
    <name evidence="8" type="ORF">C2869_15535</name>
</gene>
<reference evidence="8 9" key="1">
    <citation type="submission" date="2018-01" db="EMBL/GenBank/DDBJ databases">
        <title>Genome sequence of a Cantenovulum-like bacteria.</title>
        <authorList>
            <person name="Tan W.R."/>
            <person name="Lau N.-S."/>
            <person name="Go F."/>
            <person name="Amirul A.-A.A."/>
        </authorList>
    </citation>
    <scope>NUCLEOTIDE SEQUENCE [LARGE SCALE GENOMIC DNA]</scope>
    <source>
        <strain evidence="8 9">CCB-QB4</strain>
    </source>
</reference>
<dbReference type="Pfam" id="PF07690">
    <property type="entry name" value="MFS_1"/>
    <property type="match status" value="1"/>
</dbReference>
<keyword evidence="3 6" id="KW-0812">Transmembrane</keyword>
<feature type="domain" description="Major facilitator superfamily (MFS) profile" evidence="7">
    <location>
        <begin position="305"/>
        <end position="508"/>
    </location>
</feature>
<keyword evidence="9" id="KW-1185">Reference proteome</keyword>
<feature type="transmembrane region" description="Helical" evidence="6">
    <location>
        <begin position="50"/>
        <end position="71"/>
    </location>
</feature>